<dbReference type="OrthoDB" id="2402916at2759"/>
<feature type="region of interest" description="Disordered" evidence="1">
    <location>
        <begin position="189"/>
        <end position="212"/>
    </location>
</feature>
<accession>A0A8E2DRI2</accession>
<evidence type="ECO:0000256" key="1">
    <source>
        <dbReference type="SAM" id="MobiDB-lite"/>
    </source>
</evidence>
<dbReference type="EMBL" id="KV722343">
    <property type="protein sequence ID" value="OCH94534.1"/>
    <property type="molecule type" value="Genomic_DNA"/>
</dbReference>
<proteinExistence type="predicted"/>
<reference evidence="3 4" key="1">
    <citation type="submission" date="2016-07" db="EMBL/GenBank/DDBJ databases">
        <title>Draft genome of the white-rot fungus Obba rivulosa 3A-2.</title>
        <authorList>
            <consortium name="DOE Joint Genome Institute"/>
            <person name="Miettinen O."/>
            <person name="Riley R."/>
            <person name="Acob R."/>
            <person name="Barry K."/>
            <person name="Cullen D."/>
            <person name="De Vries R."/>
            <person name="Hainaut M."/>
            <person name="Hatakka A."/>
            <person name="Henrissat B."/>
            <person name="Hilden K."/>
            <person name="Kuo R."/>
            <person name="Labutti K."/>
            <person name="Lipzen A."/>
            <person name="Makela M.R."/>
            <person name="Sandor L."/>
            <person name="Spatafora J.W."/>
            <person name="Grigoriev I.V."/>
            <person name="Hibbett D.S."/>
        </authorList>
    </citation>
    <scope>NUCLEOTIDE SEQUENCE [LARGE SCALE GENOMIC DNA]</scope>
    <source>
        <strain evidence="3 4">3A-2</strain>
    </source>
</reference>
<feature type="compositionally biased region" description="Basic and acidic residues" evidence="1">
    <location>
        <begin position="93"/>
        <end position="116"/>
    </location>
</feature>
<feature type="compositionally biased region" description="Low complexity" evidence="1">
    <location>
        <begin position="134"/>
        <end position="150"/>
    </location>
</feature>
<feature type="compositionally biased region" description="Polar residues" evidence="1">
    <location>
        <begin position="151"/>
        <end position="177"/>
    </location>
</feature>
<name>A0A8E2DRI2_9APHY</name>
<feature type="region of interest" description="Disordered" evidence="1">
    <location>
        <begin position="506"/>
        <end position="565"/>
    </location>
</feature>
<keyword evidence="4" id="KW-1185">Reference proteome</keyword>
<keyword evidence="2" id="KW-0472">Membrane</keyword>
<organism evidence="3 4">
    <name type="scientific">Obba rivulosa</name>
    <dbReference type="NCBI Taxonomy" id="1052685"/>
    <lineage>
        <taxon>Eukaryota</taxon>
        <taxon>Fungi</taxon>
        <taxon>Dikarya</taxon>
        <taxon>Basidiomycota</taxon>
        <taxon>Agaricomycotina</taxon>
        <taxon>Agaricomycetes</taxon>
        <taxon>Polyporales</taxon>
        <taxon>Gelatoporiaceae</taxon>
        <taxon>Obba</taxon>
    </lineage>
</organism>
<keyword evidence="2" id="KW-1133">Transmembrane helix</keyword>
<feature type="region of interest" description="Disordered" evidence="1">
    <location>
        <begin position="582"/>
        <end position="613"/>
    </location>
</feature>
<feature type="compositionally biased region" description="Basic and acidic residues" evidence="1">
    <location>
        <begin position="335"/>
        <end position="348"/>
    </location>
</feature>
<feature type="compositionally biased region" description="Low complexity" evidence="1">
    <location>
        <begin position="530"/>
        <end position="543"/>
    </location>
</feature>
<evidence type="ECO:0000313" key="3">
    <source>
        <dbReference type="EMBL" id="OCH94534.1"/>
    </source>
</evidence>
<sequence>MWTIRKPATVTSAVQPLVGLGAMLCRDPCSDRSCSACSFFKCEAINNTGSSSSGGVSSGAVAGAVVACILALGIAVAGFIFYRRRQRQKRLAEAADAKPDAPARAEDVLNRPDPNEKPPTPVPFTSASYASTSGEAEAQTGTTSAQATQGHSPNSRASVQSNPFGDSHSIQTADTGNQSNVIPIALIAPSPRSAGSPALSSYGPTRPDRTPDLNLDHVNVSHDSFGRPSGAASVRSGASGFNRASYMSTGSYASDLLGEAPVIVTGSRGAVKQVLGVVKAEVIRTPPGPSASGAPEGLRPPPIRAPIRSPLAATSFGPADVVQEVDAENGSDRAPGQRHDPFGDEHASDAGSRISMPSQATFGNPGRIPQSGENWEPEDPRRPWADGAGSSRPSSISTQAGSIIGAGIQSATRVHVGLDQLGAAPTPAQTITSLPRSPYRMTSGRLITSPAISANADASPSAAQTTMQQQQQRAIAELARDSRVSVSSVLSTSTRADSILESFPFVPPSPISNRPIRTPPRSPLAQQSFANGAPPASAAHAAPEGVPEQAVSEADPLTPPPSRKLLGMSVASQSSAFSTGLGSFPFQIDSGSTTEHSTGNTPPSSFHGRQRASLDTLALTSDLSSYPLGFDRAAEKYPPPPRR</sequence>
<feature type="region of interest" description="Disordered" evidence="1">
    <location>
        <begin position="328"/>
        <end position="398"/>
    </location>
</feature>
<feature type="compositionally biased region" description="Polar residues" evidence="1">
    <location>
        <begin position="589"/>
        <end position="604"/>
    </location>
</feature>
<dbReference type="AlphaFoldDB" id="A0A8E2DRI2"/>
<protein>
    <recommendedName>
        <fullName evidence="5">Membrane anchor Opy2 N-terminal domain-containing protein</fullName>
    </recommendedName>
</protein>
<feature type="transmembrane region" description="Helical" evidence="2">
    <location>
        <begin position="60"/>
        <end position="82"/>
    </location>
</feature>
<keyword evidence="2" id="KW-0812">Transmembrane</keyword>
<feature type="region of interest" description="Disordered" evidence="1">
    <location>
        <begin position="284"/>
        <end position="309"/>
    </location>
</feature>
<evidence type="ECO:0000313" key="4">
    <source>
        <dbReference type="Proteomes" id="UP000250043"/>
    </source>
</evidence>
<dbReference type="Proteomes" id="UP000250043">
    <property type="component" value="Unassembled WGS sequence"/>
</dbReference>
<evidence type="ECO:0008006" key="5">
    <source>
        <dbReference type="Google" id="ProtNLM"/>
    </source>
</evidence>
<feature type="compositionally biased region" description="Polar residues" evidence="1">
    <location>
        <begin position="123"/>
        <end position="133"/>
    </location>
</feature>
<gene>
    <name evidence="3" type="ORF">OBBRIDRAFT_801178</name>
</gene>
<evidence type="ECO:0000256" key="2">
    <source>
        <dbReference type="SAM" id="Phobius"/>
    </source>
</evidence>
<feature type="region of interest" description="Disordered" evidence="1">
    <location>
        <begin position="93"/>
        <end position="177"/>
    </location>
</feature>